<dbReference type="EMBL" id="HACG01027338">
    <property type="protein sequence ID" value="CEK74203.1"/>
    <property type="molecule type" value="Transcribed_RNA"/>
</dbReference>
<accession>A0A0B7A014</accession>
<proteinExistence type="predicted"/>
<protein>
    <submittedName>
        <fullName evidence="2">Uncharacterized protein</fullName>
    </submittedName>
</protein>
<organism evidence="2">
    <name type="scientific">Arion vulgaris</name>
    <dbReference type="NCBI Taxonomy" id="1028688"/>
    <lineage>
        <taxon>Eukaryota</taxon>
        <taxon>Metazoa</taxon>
        <taxon>Spiralia</taxon>
        <taxon>Lophotrochozoa</taxon>
        <taxon>Mollusca</taxon>
        <taxon>Gastropoda</taxon>
        <taxon>Heterobranchia</taxon>
        <taxon>Euthyneura</taxon>
        <taxon>Panpulmonata</taxon>
        <taxon>Eupulmonata</taxon>
        <taxon>Stylommatophora</taxon>
        <taxon>Helicina</taxon>
        <taxon>Arionoidea</taxon>
        <taxon>Arionidae</taxon>
        <taxon>Arion</taxon>
    </lineage>
</organism>
<dbReference type="AlphaFoldDB" id="A0A0B7A014"/>
<keyword evidence="1" id="KW-1133">Transmembrane helix</keyword>
<gene>
    <name evidence="2" type="primary">ORF90078</name>
</gene>
<name>A0A0B7A014_9EUPU</name>
<feature type="transmembrane region" description="Helical" evidence="1">
    <location>
        <begin position="36"/>
        <end position="60"/>
    </location>
</feature>
<evidence type="ECO:0000313" key="2">
    <source>
        <dbReference type="EMBL" id="CEK74203.1"/>
    </source>
</evidence>
<evidence type="ECO:0000256" key="1">
    <source>
        <dbReference type="SAM" id="Phobius"/>
    </source>
</evidence>
<keyword evidence="1" id="KW-0812">Transmembrane</keyword>
<sequence>MKLHRSPVPAIIANRKKEHSCWVYTHRNKNCIQEMLGMTMLLFLYLTYYVTWQMFALFYADVYTWTELVGENNTILLVTARYFQCLCVCV</sequence>
<reference evidence="2" key="1">
    <citation type="submission" date="2014-12" db="EMBL/GenBank/DDBJ databases">
        <title>Insight into the proteome of Arion vulgaris.</title>
        <authorList>
            <person name="Aradska J."/>
            <person name="Bulat T."/>
            <person name="Smidak R."/>
            <person name="Sarate P."/>
            <person name="Gangsoo J."/>
            <person name="Sialana F."/>
            <person name="Bilban M."/>
            <person name="Lubec G."/>
        </authorList>
    </citation>
    <scope>NUCLEOTIDE SEQUENCE</scope>
    <source>
        <tissue evidence="2">Skin</tissue>
    </source>
</reference>
<keyword evidence="1" id="KW-0472">Membrane</keyword>